<dbReference type="AlphaFoldDB" id="A0A9Q3PDP9"/>
<gene>
    <name evidence="3" type="ORF">O181_097988</name>
</gene>
<name>A0A9Q3PDP9_9BASI</name>
<keyword evidence="2" id="KW-0732">Signal</keyword>
<accession>A0A9Q3PDP9</accession>
<dbReference type="EMBL" id="AVOT02066471">
    <property type="protein sequence ID" value="MBW0558273.1"/>
    <property type="molecule type" value="Genomic_DNA"/>
</dbReference>
<feature type="region of interest" description="Disordered" evidence="1">
    <location>
        <begin position="32"/>
        <end position="67"/>
    </location>
</feature>
<dbReference type="Proteomes" id="UP000765509">
    <property type="component" value="Unassembled WGS sequence"/>
</dbReference>
<comment type="caution">
    <text evidence="3">The sequence shown here is derived from an EMBL/GenBank/DDBJ whole genome shotgun (WGS) entry which is preliminary data.</text>
</comment>
<evidence type="ECO:0000256" key="2">
    <source>
        <dbReference type="SAM" id="SignalP"/>
    </source>
</evidence>
<organism evidence="3 4">
    <name type="scientific">Austropuccinia psidii MF-1</name>
    <dbReference type="NCBI Taxonomy" id="1389203"/>
    <lineage>
        <taxon>Eukaryota</taxon>
        <taxon>Fungi</taxon>
        <taxon>Dikarya</taxon>
        <taxon>Basidiomycota</taxon>
        <taxon>Pucciniomycotina</taxon>
        <taxon>Pucciniomycetes</taxon>
        <taxon>Pucciniales</taxon>
        <taxon>Sphaerophragmiaceae</taxon>
        <taxon>Austropuccinia</taxon>
    </lineage>
</organism>
<sequence length="150" mass="16435">MTVLRCHCACTVRCALCAYSLQGLVTNGRIGSEPTELIDPGGSNAGQTDSEGSHHPQRNPPCSQRQQYNSLRGHLDPGLRPRQLVTLPNTCKVLGYSCTIHIFLCSALDNHHNPHSHLQWPSSFSLSLPYTYSTVLYSLINMSPLGSLAF</sequence>
<evidence type="ECO:0000313" key="4">
    <source>
        <dbReference type="Proteomes" id="UP000765509"/>
    </source>
</evidence>
<evidence type="ECO:0000256" key="1">
    <source>
        <dbReference type="SAM" id="MobiDB-lite"/>
    </source>
</evidence>
<reference evidence="3" key="1">
    <citation type="submission" date="2021-03" db="EMBL/GenBank/DDBJ databases">
        <title>Draft genome sequence of rust myrtle Austropuccinia psidii MF-1, a brazilian biotype.</title>
        <authorList>
            <person name="Quecine M.C."/>
            <person name="Pachon D.M.R."/>
            <person name="Bonatelli M.L."/>
            <person name="Correr F.H."/>
            <person name="Franceschini L.M."/>
            <person name="Leite T.F."/>
            <person name="Margarido G.R.A."/>
            <person name="Almeida C.A."/>
            <person name="Ferrarezi J.A."/>
            <person name="Labate C.A."/>
        </authorList>
    </citation>
    <scope>NUCLEOTIDE SEQUENCE</scope>
    <source>
        <strain evidence="3">MF-1</strain>
    </source>
</reference>
<evidence type="ECO:0000313" key="3">
    <source>
        <dbReference type="EMBL" id="MBW0558273.1"/>
    </source>
</evidence>
<feature type="signal peptide" evidence="2">
    <location>
        <begin position="1"/>
        <end position="17"/>
    </location>
</feature>
<proteinExistence type="predicted"/>
<protein>
    <submittedName>
        <fullName evidence="3">Uncharacterized protein</fullName>
    </submittedName>
</protein>
<feature type="chain" id="PRO_5040260727" evidence="2">
    <location>
        <begin position="18"/>
        <end position="150"/>
    </location>
</feature>
<keyword evidence="4" id="KW-1185">Reference proteome</keyword>